<evidence type="ECO:0000259" key="1">
    <source>
        <dbReference type="Pfam" id="PF14528"/>
    </source>
</evidence>
<reference evidence="2" key="1">
    <citation type="submission" date="2021-02" db="EMBL/GenBank/DDBJ databases">
        <authorList>
            <person name="Dougan E. K."/>
            <person name="Rhodes N."/>
            <person name="Thang M."/>
            <person name="Chan C."/>
        </authorList>
    </citation>
    <scope>NUCLEOTIDE SEQUENCE</scope>
</reference>
<dbReference type="SUPFAM" id="SSF55608">
    <property type="entry name" value="Homing endonucleases"/>
    <property type="match status" value="2"/>
</dbReference>
<dbReference type="AlphaFoldDB" id="A0A812RTU3"/>
<dbReference type="InterPro" id="IPR004860">
    <property type="entry name" value="LAGLIDADG_dom"/>
</dbReference>
<protein>
    <submittedName>
        <fullName evidence="2">USP protein</fullName>
    </submittedName>
</protein>
<dbReference type="GO" id="GO:0004519">
    <property type="term" value="F:endonuclease activity"/>
    <property type="evidence" value="ECO:0007669"/>
    <property type="project" value="InterPro"/>
</dbReference>
<evidence type="ECO:0000313" key="3">
    <source>
        <dbReference type="Proteomes" id="UP000604046"/>
    </source>
</evidence>
<dbReference type="EMBL" id="CAJNDS010002379">
    <property type="protein sequence ID" value="CAE7455769.1"/>
    <property type="molecule type" value="Genomic_DNA"/>
</dbReference>
<feature type="domain" description="Homing endonuclease LAGLIDADG" evidence="1">
    <location>
        <begin position="183"/>
        <end position="244"/>
    </location>
</feature>
<gene>
    <name evidence="2" type="primary">USP</name>
    <name evidence="2" type="ORF">SNAT2548_LOCUS25102</name>
</gene>
<dbReference type="InterPro" id="IPR027434">
    <property type="entry name" value="Homing_endonucl"/>
</dbReference>
<accession>A0A812RTU3</accession>
<dbReference type="OrthoDB" id="430244at2759"/>
<evidence type="ECO:0000313" key="2">
    <source>
        <dbReference type="EMBL" id="CAE7455769.1"/>
    </source>
</evidence>
<name>A0A812RTU3_9DINO</name>
<dbReference type="Proteomes" id="UP000604046">
    <property type="component" value="Unassembled WGS sequence"/>
</dbReference>
<comment type="caution">
    <text evidence="2">The sequence shown here is derived from an EMBL/GenBank/DDBJ whole genome shotgun (WGS) entry which is preliminary data.</text>
</comment>
<organism evidence="2 3">
    <name type="scientific">Symbiodinium natans</name>
    <dbReference type="NCBI Taxonomy" id="878477"/>
    <lineage>
        <taxon>Eukaryota</taxon>
        <taxon>Sar</taxon>
        <taxon>Alveolata</taxon>
        <taxon>Dinophyceae</taxon>
        <taxon>Suessiales</taxon>
        <taxon>Symbiodiniaceae</taxon>
        <taxon>Symbiodinium</taxon>
    </lineage>
</organism>
<proteinExistence type="predicted"/>
<dbReference type="Gene3D" id="3.10.28.10">
    <property type="entry name" value="Homing endonucleases"/>
    <property type="match status" value="2"/>
</dbReference>
<sequence>MRRPSLQQLERRFDRLRQLQNRIKLPAAKYFEAFGRRYPLPLRAKCAGSHNYIPQRALEFLAGFFDGDGCVTCRMNRSGCELSVTQSHFGVGVLLLFRNLLGGGVYLEKAAVGMQKPALRWAIAGEGGRHAARLLSSTGCCKRHELRIASSWPQDHSARLAAALELRRLKDSPPTARCPSWSYLAGLFDAEGCISLRAPQYIHLSLDQKSLGVLLAVKTFLHESQIPCTLPTSSRRKCHSLRINSTGVSRLALRKLISAGLRVKRRSAQVVLQMSRANFHEVRSSLQGLVGNQGMYQRLSRSGIERALEIRSIWRRLKATAGDRQRELPIQKQLDSLKRQHEYKCAEEKCLLIRQNVRSLLLARDAA</sequence>
<dbReference type="Pfam" id="PF14528">
    <property type="entry name" value="LAGLIDADG_3"/>
    <property type="match status" value="1"/>
</dbReference>
<keyword evidence="3" id="KW-1185">Reference proteome</keyword>